<name>A0A6J8CB93_MYTCO</name>
<evidence type="ECO:0000256" key="3">
    <source>
        <dbReference type="PROSITE-ProRule" id="PRU00023"/>
    </source>
</evidence>
<dbReference type="Gene3D" id="1.25.40.20">
    <property type="entry name" value="Ankyrin repeat-containing domain"/>
    <property type="match status" value="1"/>
</dbReference>
<feature type="compositionally biased region" description="Basic residues" evidence="4">
    <location>
        <begin position="401"/>
        <end position="413"/>
    </location>
</feature>
<feature type="region of interest" description="Disordered" evidence="4">
    <location>
        <begin position="358"/>
        <end position="476"/>
    </location>
</feature>
<organism evidence="5 6">
    <name type="scientific">Mytilus coruscus</name>
    <name type="common">Sea mussel</name>
    <dbReference type="NCBI Taxonomy" id="42192"/>
    <lineage>
        <taxon>Eukaryota</taxon>
        <taxon>Metazoa</taxon>
        <taxon>Spiralia</taxon>
        <taxon>Lophotrochozoa</taxon>
        <taxon>Mollusca</taxon>
        <taxon>Bivalvia</taxon>
        <taxon>Autobranchia</taxon>
        <taxon>Pteriomorphia</taxon>
        <taxon>Mytilida</taxon>
        <taxon>Mytiloidea</taxon>
        <taxon>Mytilidae</taxon>
        <taxon>Mytilinae</taxon>
        <taxon>Mytilus</taxon>
    </lineage>
</organism>
<dbReference type="InterPro" id="IPR036770">
    <property type="entry name" value="Ankyrin_rpt-contain_sf"/>
</dbReference>
<evidence type="ECO:0000256" key="4">
    <source>
        <dbReference type="SAM" id="MobiDB-lite"/>
    </source>
</evidence>
<dbReference type="SMART" id="SM00248">
    <property type="entry name" value="ANK"/>
    <property type="match status" value="3"/>
</dbReference>
<dbReference type="Pfam" id="PF12796">
    <property type="entry name" value="Ank_2"/>
    <property type="match status" value="1"/>
</dbReference>
<dbReference type="Pfam" id="PF13606">
    <property type="entry name" value="Ank_3"/>
    <property type="match status" value="1"/>
</dbReference>
<dbReference type="InterPro" id="IPR002110">
    <property type="entry name" value="Ankyrin_rpt"/>
</dbReference>
<dbReference type="SUPFAM" id="SSF48403">
    <property type="entry name" value="Ankyrin repeat"/>
    <property type="match status" value="1"/>
</dbReference>
<dbReference type="PROSITE" id="PS50088">
    <property type="entry name" value="ANK_REPEAT"/>
    <property type="match status" value="1"/>
</dbReference>
<evidence type="ECO:0000313" key="6">
    <source>
        <dbReference type="Proteomes" id="UP000507470"/>
    </source>
</evidence>
<dbReference type="InterPro" id="IPR050776">
    <property type="entry name" value="Ank_Repeat/CDKN_Inhibitor"/>
</dbReference>
<dbReference type="Proteomes" id="UP000507470">
    <property type="component" value="Unassembled WGS sequence"/>
</dbReference>
<feature type="repeat" description="ANK" evidence="3">
    <location>
        <begin position="114"/>
        <end position="134"/>
    </location>
</feature>
<sequence>MKYRGRGKSAPIARLTDIISRGYFQQVRFFVDLGIDIDQQDVNNRSPLVLCAVMEPSQWGTGIARLLIEKGAIIDSQDKYGMNALHLACIYNRLELVKVLLHAIDFDLVHTDKWGNTALHYAVRSGNSALVEILKDTYLHYKYTLDTKNKEGLTALDEGYRYSQSACVAVLQIKHTMANSDDESVSQHSVPQLQLSHDHLSSRSISNFSFRRTLNRPKTAHFPHKPDFPRECSTMSNSSSTLLYPFPEPRKFIRQPRRELQPNEKDPSKLIFCADTTDFRNHPEYLYQLVEPGVLPMTYIFNSRRPKSAMPNRASPVSDNGGTFFNWRIEFKKLYVHYEYQCTQSYRDSMKTVPTLSLTEDKSNSPLQTDNESEDFDKGSKKGRKHSSKHGERKLQTSQQGKRKLSIVGRHSHSPTSLDGSLGSSSESLSSGTSSKRMLSAQKDRLKVPSDQQIIPNGRTSRASNREHSASKLRVS</sequence>
<dbReference type="OrthoDB" id="5406014at2759"/>
<reference evidence="5 6" key="1">
    <citation type="submission" date="2020-06" db="EMBL/GenBank/DDBJ databases">
        <authorList>
            <person name="Li R."/>
            <person name="Bekaert M."/>
        </authorList>
    </citation>
    <scope>NUCLEOTIDE SEQUENCE [LARGE SCALE GENOMIC DNA]</scope>
    <source>
        <strain evidence="6">wild</strain>
    </source>
</reference>
<accession>A0A6J8CB93</accession>
<proteinExistence type="predicted"/>
<evidence type="ECO:0000256" key="1">
    <source>
        <dbReference type="ARBA" id="ARBA00022737"/>
    </source>
</evidence>
<evidence type="ECO:0000313" key="5">
    <source>
        <dbReference type="EMBL" id="CAC5393693.1"/>
    </source>
</evidence>
<dbReference type="AlphaFoldDB" id="A0A6J8CB93"/>
<feature type="compositionally biased region" description="Polar residues" evidence="4">
    <location>
        <begin position="358"/>
        <end position="370"/>
    </location>
</feature>
<keyword evidence="6" id="KW-1185">Reference proteome</keyword>
<evidence type="ECO:0000256" key="2">
    <source>
        <dbReference type="ARBA" id="ARBA00023043"/>
    </source>
</evidence>
<dbReference type="PANTHER" id="PTHR24201">
    <property type="entry name" value="ANK_REP_REGION DOMAIN-CONTAINING PROTEIN"/>
    <property type="match status" value="1"/>
</dbReference>
<gene>
    <name evidence="5" type="ORF">MCOR_28533</name>
</gene>
<protein>
    <submittedName>
        <fullName evidence="5">Uncharacterized protein</fullName>
    </submittedName>
</protein>
<dbReference type="PROSITE" id="PS50297">
    <property type="entry name" value="ANK_REP_REGION"/>
    <property type="match status" value="1"/>
</dbReference>
<feature type="compositionally biased region" description="Polar residues" evidence="4">
    <location>
        <begin position="450"/>
        <end position="463"/>
    </location>
</feature>
<dbReference type="EMBL" id="CACVKT020005206">
    <property type="protein sequence ID" value="CAC5393693.1"/>
    <property type="molecule type" value="Genomic_DNA"/>
</dbReference>
<keyword evidence="1" id="KW-0677">Repeat</keyword>
<feature type="compositionally biased region" description="Low complexity" evidence="4">
    <location>
        <begin position="414"/>
        <end position="435"/>
    </location>
</feature>
<keyword evidence="2 3" id="KW-0040">ANK repeat</keyword>